<name>A0A7J7D9H1_TRIWF</name>
<proteinExistence type="inferred from homology"/>
<dbReference type="InterPro" id="IPR008930">
    <property type="entry name" value="Terpenoid_cyclase/PrenylTrfase"/>
</dbReference>
<evidence type="ECO:0000256" key="4">
    <source>
        <dbReference type="ARBA" id="ARBA00039070"/>
    </source>
</evidence>
<evidence type="ECO:0000256" key="2">
    <source>
        <dbReference type="ARBA" id="ARBA00022737"/>
    </source>
</evidence>
<protein>
    <recommendedName>
        <fullName evidence="4">cycloartenol synthase</fullName>
        <ecNumber evidence="4">5.4.99.8</ecNumber>
    </recommendedName>
</protein>
<dbReference type="InterPro" id="IPR032696">
    <property type="entry name" value="SQ_cyclase_C"/>
</dbReference>
<keyword evidence="2" id="KW-0677">Repeat</keyword>
<dbReference type="EC" id="5.4.99.8" evidence="4"/>
<dbReference type="GO" id="GO:0016871">
    <property type="term" value="F:cycloartenol synthase activity"/>
    <property type="evidence" value="ECO:0007669"/>
    <property type="project" value="UniProtKB-EC"/>
</dbReference>
<comment type="similarity">
    <text evidence="1">Belongs to the terpene cyclase/mutase family.</text>
</comment>
<dbReference type="AlphaFoldDB" id="A0A7J7D9H1"/>
<dbReference type="Proteomes" id="UP000593562">
    <property type="component" value="Unassembled WGS sequence"/>
</dbReference>
<dbReference type="InterPro" id="IPR018333">
    <property type="entry name" value="Squalene_cyclase"/>
</dbReference>
<keyword evidence="3" id="KW-0413">Isomerase</keyword>
<sequence length="233" mass="26148">MDGGFATYELTRSYSWLELINPAETFGDIVIDYPYVECTSAAIQALTSFRNSYPEHRQGEIEHCIKQATMFIEKIQTADGSWYGSWGVCFTYGLWFGIKGLVAAGKNFSNCPSIRKACNFLLSKQRASGGWGESYLSCQNKVYSNLEGKRSHVVNTGWAMLALIDAGQAERDPTPLHHAARFLINSQLENGDFPQEEIMGVFNKNCMITYAAYRNIFPIWALGEYGCRVLKAL</sequence>
<dbReference type="Gene3D" id="1.50.10.20">
    <property type="match status" value="1"/>
</dbReference>
<organism evidence="6 7">
    <name type="scientific">Tripterygium wilfordii</name>
    <name type="common">Thunder God vine</name>
    <dbReference type="NCBI Taxonomy" id="458696"/>
    <lineage>
        <taxon>Eukaryota</taxon>
        <taxon>Viridiplantae</taxon>
        <taxon>Streptophyta</taxon>
        <taxon>Embryophyta</taxon>
        <taxon>Tracheophyta</taxon>
        <taxon>Spermatophyta</taxon>
        <taxon>Magnoliopsida</taxon>
        <taxon>eudicotyledons</taxon>
        <taxon>Gunneridae</taxon>
        <taxon>Pentapetalae</taxon>
        <taxon>rosids</taxon>
        <taxon>fabids</taxon>
        <taxon>Celastrales</taxon>
        <taxon>Celastraceae</taxon>
        <taxon>Tripterygium</taxon>
    </lineage>
</organism>
<keyword evidence="7" id="KW-1185">Reference proteome</keyword>
<dbReference type="Pfam" id="PF13243">
    <property type="entry name" value="SQHop_cyclase_C"/>
    <property type="match status" value="1"/>
</dbReference>
<dbReference type="PROSITE" id="PS01074">
    <property type="entry name" value="TERPENE_SYNTHASES"/>
    <property type="match status" value="1"/>
</dbReference>
<gene>
    <name evidence="6" type="ORF">HS088_TW09G00990</name>
</gene>
<dbReference type="PANTHER" id="PTHR11764:SF20">
    <property type="entry name" value="LANOSTEROL SYNTHASE"/>
    <property type="match status" value="1"/>
</dbReference>
<evidence type="ECO:0000313" key="7">
    <source>
        <dbReference type="Proteomes" id="UP000593562"/>
    </source>
</evidence>
<evidence type="ECO:0000256" key="1">
    <source>
        <dbReference type="ARBA" id="ARBA00009755"/>
    </source>
</evidence>
<dbReference type="InterPro" id="IPR002365">
    <property type="entry name" value="Terpene_synthase_CS"/>
</dbReference>
<dbReference type="GO" id="GO:0016104">
    <property type="term" value="P:triterpenoid biosynthetic process"/>
    <property type="evidence" value="ECO:0007669"/>
    <property type="project" value="InterPro"/>
</dbReference>
<dbReference type="EMBL" id="JAAARO010000009">
    <property type="protein sequence ID" value="KAF5742928.1"/>
    <property type="molecule type" value="Genomic_DNA"/>
</dbReference>
<accession>A0A7J7D9H1</accession>
<evidence type="ECO:0000313" key="6">
    <source>
        <dbReference type="EMBL" id="KAF5742928.1"/>
    </source>
</evidence>
<evidence type="ECO:0000256" key="3">
    <source>
        <dbReference type="ARBA" id="ARBA00023235"/>
    </source>
</evidence>
<feature type="domain" description="Squalene cyclase C-terminal" evidence="5">
    <location>
        <begin position="2"/>
        <end position="225"/>
    </location>
</feature>
<dbReference type="SUPFAM" id="SSF48239">
    <property type="entry name" value="Terpenoid cyclases/Protein prenyltransferases"/>
    <property type="match status" value="1"/>
</dbReference>
<dbReference type="PANTHER" id="PTHR11764">
    <property type="entry name" value="TERPENE CYCLASE/MUTASE FAMILY MEMBER"/>
    <property type="match status" value="1"/>
</dbReference>
<dbReference type="InParanoid" id="A0A7J7D9H1"/>
<reference evidence="6 7" key="1">
    <citation type="journal article" date="2020" name="Nat. Commun.">
        <title>Genome of Tripterygium wilfordii and identification of cytochrome P450 involved in triptolide biosynthesis.</title>
        <authorList>
            <person name="Tu L."/>
            <person name="Su P."/>
            <person name="Zhang Z."/>
            <person name="Gao L."/>
            <person name="Wang J."/>
            <person name="Hu T."/>
            <person name="Zhou J."/>
            <person name="Zhang Y."/>
            <person name="Zhao Y."/>
            <person name="Liu Y."/>
            <person name="Song Y."/>
            <person name="Tong Y."/>
            <person name="Lu Y."/>
            <person name="Yang J."/>
            <person name="Xu C."/>
            <person name="Jia M."/>
            <person name="Peters R.J."/>
            <person name="Huang L."/>
            <person name="Gao W."/>
        </authorList>
    </citation>
    <scope>NUCLEOTIDE SEQUENCE [LARGE SCALE GENOMIC DNA]</scope>
    <source>
        <strain evidence="7">cv. XIE 37</strain>
        <tissue evidence="6">Leaf</tissue>
    </source>
</reference>
<evidence type="ECO:0000259" key="5">
    <source>
        <dbReference type="Pfam" id="PF13243"/>
    </source>
</evidence>
<comment type="caution">
    <text evidence="6">The sequence shown here is derived from an EMBL/GenBank/DDBJ whole genome shotgun (WGS) entry which is preliminary data.</text>
</comment>
<dbReference type="GO" id="GO:0005811">
    <property type="term" value="C:lipid droplet"/>
    <property type="evidence" value="ECO:0007669"/>
    <property type="project" value="InterPro"/>
</dbReference>